<accession>A0AAI8YEM9</accession>
<evidence type="ECO:0000313" key="3">
    <source>
        <dbReference type="Proteomes" id="UP001295740"/>
    </source>
</evidence>
<evidence type="ECO:0000256" key="1">
    <source>
        <dbReference type="SAM" id="MobiDB-lite"/>
    </source>
</evidence>
<organism evidence="2 3">
    <name type="scientific">Anthostomella pinea</name>
    <dbReference type="NCBI Taxonomy" id="933095"/>
    <lineage>
        <taxon>Eukaryota</taxon>
        <taxon>Fungi</taxon>
        <taxon>Dikarya</taxon>
        <taxon>Ascomycota</taxon>
        <taxon>Pezizomycotina</taxon>
        <taxon>Sordariomycetes</taxon>
        <taxon>Xylariomycetidae</taxon>
        <taxon>Xylariales</taxon>
        <taxon>Xylariaceae</taxon>
        <taxon>Anthostomella</taxon>
    </lineage>
</organism>
<dbReference type="AlphaFoldDB" id="A0AAI8YEM9"/>
<comment type="caution">
    <text evidence="2">The sequence shown here is derived from an EMBL/GenBank/DDBJ whole genome shotgun (WGS) entry which is preliminary data.</text>
</comment>
<proteinExistence type="predicted"/>
<feature type="region of interest" description="Disordered" evidence="1">
    <location>
        <begin position="1"/>
        <end position="23"/>
    </location>
</feature>
<dbReference type="Proteomes" id="UP001295740">
    <property type="component" value="Unassembled WGS sequence"/>
</dbReference>
<gene>
    <name evidence="2" type="ORF">KHLLAP_LOCUS2504</name>
</gene>
<keyword evidence="3" id="KW-1185">Reference proteome</keyword>
<dbReference type="EMBL" id="CAUWAG010000003">
    <property type="protein sequence ID" value="CAJ2502036.1"/>
    <property type="molecule type" value="Genomic_DNA"/>
</dbReference>
<protein>
    <submittedName>
        <fullName evidence="2">Uu.00g048890.m01.CDS01</fullName>
    </submittedName>
</protein>
<reference evidence="2" key="1">
    <citation type="submission" date="2023-10" db="EMBL/GenBank/DDBJ databases">
        <authorList>
            <person name="Hackl T."/>
        </authorList>
    </citation>
    <scope>NUCLEOTIDE SEQUENCE</scope>
</reference>
<sequence length="81" mass="8307">MQTGSEIGSAGVVEQAREDGHMPRSRGYCSAFRAPDALSSAYSVQLKVAFAGNVGTRGRHGGVVGDQHLAAAVPLVGLGRL</sequence>
<evidence type="ECO:0000313" key="2">
    <source>
        <dbReference type="EMBL" id="CAJ2502036.1"/>
    </source>
</evidence>
<name>A0AAI8YEM9_9PEZI</name>